<proteinExistence type="predicted"/>
<organism evidence="1 2">
    <name type="scientific">Legionella clemsonensis</name>
    <dbReference type="NCBI Taxonomy" id="1867846"/>
    <lineage>
        <taxon>Bacteria</taxon>
        <taxon>Pseudomonadati</taxon>
        <taxon>Pseudomonadota</taxon>
        <taxon>Gammaproteobacteria</taxon>
        <taxon>Legionellales</taxon>
        <taxon>Legionellaceae</taxon>
        <taxon>Legionella</taxon>
    </lineage>
</organism>
<dbReference type="AlphaFoldDB" id="A0A222P3T9"/>
<accession>A0A222P3T9</accession>
<dbReference type="RefSeq" id="WP_094091367.1">
    <property type="nucleotide sequence ID" value="NZ_CP016397.1"/>
</dbReference>
<dbReference type="Proteomes" id="UP000201728">
    <property type="component" value="Chromosome"/>
</dbReference>
<evidence type="ECO:0008006" key="3">
    <source>
        <dbReference type="Google" id="ProtNLM"/>
    </source>
</evidence>
<reference evidence="2" key="1">
    <citation type="submission" date="2016-07" db="EMBL/GenBank/DDBJ databases">
        <authorList>
            <person name="Florea S."/>
            <person name="Webb J.S."/>
            <person name="Jaromczyk J."/>
            <person name="Schardl C.L."/>
        </authorList>
    </citation>
    <scope>NUCLEOTIDE SEQUENCE [LARGE SCALE GENOMIC DNA]</scope>
    <source>
        <strain evidence="2">CDC-D5610</strain>
    </source>
</reference>
<evidence type="ECO:0000313" key="2">
    <source>
        <dbReference type="Proteomes" id="UP000201728"/>
    </source>
</evidence>
<protein>
    <recommendedName>
        <fullName evidence="3">F-box domain-containing protein</fullName>
    </recommendedName>
</protein>
<keyword evidence="2" id="KW-1185">Reference proteome</keyword>
<sequence>MPNFFAKCPDDVVLEIISKISRRTQAKLAQVDKRFNLLMKNEKLELANYKIKNQKKLPYVKTTREKDILDDYALLSSKSEFTYDEVQEYIANFIKNSHSAKELQYQDVLSVQSRISLIPNLEGVIKKPIMLMVTMHVLSYLELFYEDQPKNQFVSEIIQKDLFHFITCLMINDRADVIRLENNGLLAVGRFSVSELILKYSVAVAQFMNKFKLTEIKEEEILKTQDEKLKPYKKFFCREYDSSIFKNEEDYKMITLGRKGCIFLDEQGKLGQSRYRFIDPTFLDYFAALTPQAISGRRNDIVLFVKNNPNDLLQPYMSSRPSAPELAP</sequence>
<gene>
    <name evidence="1" type="ORF">clem_09835</name>
</gene>
<dbReference type="EMBL" id="CP016397">
    <property type="protein sequence ID" value="ASQ46516.1"/>
    <property type="molecule type" value="Genomic_DNA"/>
</dbReference>
<name>A0A222P3T9_9GAMM</name>
<dbReference type="KEGG" id="lcd:clem_09835"/>
<evidence type="ECO:0000313" key="1">
    <source>
        <dbReference type="EMBL" id="ASQ46516.1"/>
    </source>
</evidence>